<feature type="domain" description="Ribosomal protein/NADH dehydrogenase" evidence="8">
    <location>
        <begin position="50"/>
        <end position="120"/>
    </location>
</feature>
<dbReference type="PANTHER" id="PTHR13274">
    <property type="entry name" value="MITOCHONDRIAL RIBOSOMAL PROTEIN S25"/>
    <property type="match status" value="1"/>
</dbReference>
<organism evidence="9 10">
    <name type="scientific">Fragariocoptes setiger</name>
    <dbReference type="NCBI Taxonomy" id="1670756"/>
    <lineage>
        <taxon>Eukaryota</taxon>
        <taxon>Metazoa</taxon>
        <taxon>Ecdysozoa</taxon>
        <taxon>Arthropoda</taxon>
        <taxon>Chelicerata</taxon>
        <taxon>Arachnida</taxon>
        <taxon>Acari</taxon>
        <taxon>Acariformes</taxon>
        <taxon>Trombidiformes</taxon>
        <taxon>Prostigmata</taxon>
        <taxon>Eupodina</taxon>
        <taxon>Eriophyoidea</taxon>
        <taxon>Phytoptidae</taxon>
        <taxon>Fragariocoptes</taxon>
    </lineage>
</organism>
<keyword evidence="4" id="KW-0496">Mitochondrion</keyword>
<evidence type="ECO:0000256" key="6">
    <source>
        <dbReference type="ARBA" id="ARBA00035139"/>
    </source>
</evidence>
<dbReference type="GO" id="GO:0005840">
    <property type="term" value="C:ribosome"/>
    <property type="evidence" value="ECO:0007669"/>
    <property type="project" value="UniProtKB-KW"/>
</dbReference>
<accession>A0ABQ7S9Z3</accession>
<sequence length="180" mass="21453">MFMFGPAPLRRTLKYLNEGRLHVRDEVRVMEVHYHLHGKKYITPEEQRNDRFNGLRQFYFWDVPRIQYKNPQLQIVRFLDKMPTPYIRCWLDDGSDILFDCFHQSREEINERLHKVIGKSDERLKLEQSVKSEVEAKDNPAIFGYGRERFCMCEVLGQHPCPGIFKEPPGISSPSEKFFT</sequence>
<gene>
    <name evidence="9" type="primary">mRpS25</name>
    <name evidence="9" type="ORF">GZH46_01280</name>
</gene>
<dbReference type="Pfam" id="PF05047">
    <property type="entry name" value="L51_S25_CI-B8"/>
    <property type="match status" value="1"/>
</dbReference>
<dbReference type="PANTHER" id="PTHR13274:SF2">
    <property type="entry name" value="SMALL RIBOSOMAL SUBUNIT PROTEIN MS25"/>
    <property type="match status" value="1"/>
</dbReference>
<name>A0ABQ7S9Z3_9ACAR</name>
<evidence type="ECO:0000256" key="2">
    <source>
        <dbReference type="ARBA" id="ARBA00008046"/>
    </source>
</evidence>
<keyword evidence="5" id="KW-0687">Ribonucleoprotein</keyword>
<dbReference type="Proteomes" id="UP000825002">
    <property type="component" value="Unassembled WGS sequence"/>
</dbReference>
<keyword evidence="3 9" id="KW-0689">Ribosomal protein</keyword>
<dbReference type="SMART" id="SM00916">
    <property type="entry name" value="L51_S25_CI-B8"/>
    <property type="match status" value="1"/>
</dbReference>
<evidence type="ECO:0000313" key="9">
    <source>
        <dbReference type="EMBL" id="KAG9510186.1"/>
    </source>
</evidence>
<dbReference type="InterPro" id="IPR040049">
    <property type="entry name" value="Ribosomal_mS25/mL61"/>
</dbReference>
<evidence type="ECO:0000256" key="4">
    <source>
        <dbReference type="ARBA" id="ARBA00023128"/>
    </source>
</evidence>
<evidence type="ECO:0000256" key="7">
    <source>
        <dbReference type="ARBA" id="ARBA00035369"/>
    </source>
</evidence>
<reference evidence="9 10" key="1">
    <citation type="submission" date="2020-10" db="EMBL/GenBank/DDBJ databases">
        <authorList>
            <person name="Klimov P.B."/>
            <person name="Dyachkov S.M."/>
            <person name="Chetverikov P.E."/>
        </authorList>
    </citation>
    <scope>NUCLEOTIDE SEQUENCE [LARGE SCALE GENOMIC DNA]</scope>
    <source>
        <strain evidence="9">BMOC 18-1129-001#AD2665</strain>
        <tissue evidence="9">Entire mites</tissue>
    </source>
</reference>
<comment type="similarity">
    <text evidence="2">Belongs to the mitochondrion-specific ribosomal protein mS25 family.</text>
</comment>
<dbReference type="EMBL" id="JAIFTH010000210">
    <property type="protein sequence ID" value="KAG9510186.1"/>
    <property type="molecule type" value="Genomic_DNA"/>
</dbReference>
<comment type="caution">
    <text evidence="9">The sequence shown here is derived from an EMBL/GenBank/DDBJ whole genome shotgun (WGS) entry which is preliminary data.</text>
</comment>
<evidence type="ECO:0000256" key="3">
    <source>
        <dbReference type="ARBA" id="ARBA00022980"/>
    </source>
</evidence>
<comment type="subcellular location">
    <subcellularLocation>
        <location evidence="1">Mitochondrion</location>
    </subcellularLocation>
</comment>
<evidence type="ECO:0000256" key="1">
    <source>
        <dbReference type="ARBA" id="ARBA00004173"/>
    </source>
</evidence>
<evidence type="ECO:0000313" key="10">
    <source>
        <dbReference type="Proteomes" id="UP000825002"/>
    </source>
</evidence>
<dbReference type="SUPFAM" id="SSF52833">
    <property type="entry name" value="Thioredoxin-like"/>
    <property type="match status" value="1"/>
</dbReference>
<protein>
    <recommendedName>
        <fullName evidence="6">Small ribosomal subunit protein mS25</fullName>
    </recommendedName>
    <alternativeName>
        <fullName evidence="7">28S ribosomal protein S25, mitochondrial</fullName>
    </alternativeName>
</protein>
<evidence type="ECO:0000256" key="5">
    <source>
        <dbReference type="ARBA" id="ARBA00023274"/>
    </source>
</evidence>
<proteinExistence type="inferred from homology"/>
<keyword evidence="10" id="KW-1185">Reference proteome</keyword>
<dbReference type="InterPro" id="IPR036249">
    <property type="entry name" value="Thioredoxin-like_sf"/>
</dbReference>
<feature type="non-terminal residue" evidence="9">
    <location>
        <position position="1"/>
    </location>
</feature>
<dbReference type="InterPro" id="IPR007741">
    <property type="entry name" value="Ribosomal_mL43/mS25/NADH_DH"/>
</dbReference>
<evidence type="ECO:0000259" key="8">
    <source>
        <dbReference type="SMART" id="SM00916"/>
    </source>
</evidence>